<dbReference type="KEGG" id="ffu:CLAFUR5_08930"/>
<dbReference type="Proteomes" id="UP000756132">
    <property type="component" value="Chromosome 9"/>
</dbReference>
<accession>A0A9Q8UTM2</accession>
<evidence type="ECO:0000313" key="2">
    <source>
        <dbReference type="EMBL" id="UJO22074.1"/>
    </source>
</evidence>
<organism evidence="2 3">
    <name type="scientific">Passalora fulva</name>
    <name type="common">Tomato leaf mold</name>
    <name type="synonym">Cladosporium fulvum</name>
    <dbReference type="NCBI Taxonomy" id="5499"/>
    <lineage>
        <taxon>Eukaryota</taxon>
        <taxon>Fungi</taxon>
        <taxon>Dikarya</taxon>
        <taxon>Ascomycota</taxon>
        <taxon>Pezizomycotina</taxon>
        <taxon>Dothideomycetes</taxon>
        <taxon>Dothideomycetidae</taxon>
        <taxon>Mycosphaerellales</taxon>
        <taxon>Mycosphaerellaceae</taxon>
        <taxon>Fulvia</taxon>
    </lineage>
</organism>
<evidence type="ECO:0000256" key="1">
    <source>
        <dbReference type="SAM" id="MobiDB-lite"/>
    </source>
</evidence>
<proteinExistence type="predicted"/>
<dbReference type="PANTHER" id="PTHR40788">
    <property type="entry name" value="CLR5 DOMAIN-CONTAINING PROTEIN-RELATED"/>
    <property type="match status" value="1"/>
</dbReference>
<keyword evidence="3" id="KW-1185">Reference proteome</keyword>
<dbReference type="PANTHER" id="PTHR40788:SF2">
    <property type="entry name" value="CLR5 DOMAIN-CONTAINING PROTEIN"/>
    <property type="match status" value="1"/>
</dbReference>
<dbReference type="OrthoDB" id="2922289at2759"/>
<name>A0A9Q8UTM2_PASFU</name>
<sequence length="740" mass="85503">MADDFYKNPEAMLRALGMGGPGGFPMPDIATPDSVRKQRNERVANIFKDYRLLQNILEGYESTIQKRWLKKTKEQKRRILLAAWEDLTKPKTLLLFLNARGRNPPSDFAAADFEAMHIGVINHAISPVFLNEYVILFNGKTEESEYGQLLSWDDHPDAFQWLHTRKHMQPGEGLLILESQEKTIDFLVKCAKEILHDVSMDNLLESPFQPAPPSISEQETGLASLALMKAEAAYRLPARLDWNRIQSLLAAKRDAVEDHLWSLREDPSYFSYTMRDAREHRQEMLKDARDQTHPVFRFNKEEILWARVIGDEVTIAHILLEQWTELHRRSVELGELEKKYASEIKAEDDLPEEYLFAILGFRHVLTQFTHGPIGQLKVSFLASPPWRKYFVHQPHDDPKQTSNVLVSKPGVHLQDPERIILWLVRTLWQDERTVFLLRMTNIVDQLQHIIDSDPQPKDLISSYVAAQIANMFEDQLVDLQDDIDADFDKRRQPWVRLFNATKGSETLLARYGAPTDGRFEYPVQKRRTKENTDTATRRLMLQPRLLQRTPEWVEPESKQGKKGAPANDTIEALCKPLSEIYFDLERRTESTTKKDPAAHQSKTKQKTRGVGAPEPSTANDATAQSNLISLDQQPTFEVDARALKVFRTIFYTPSSNSNPGEVPWMDFVHALVSTGFKHEKLYGSIWQFSPTRLDVERSIQFHEPHPSPKIPYWVARRHGRRLNRAYGWDGEMFRLAEKKV</sequence>
<gene>
    <name evidence="2" type="ORF">CLAFUR5_08930</name>
</gene>
<evidence type="ECO:0000313" key="3">
    <source>
        <dbReference type="Proteomes" id="UP000756132"/>
    </source>
</evidence>
<dbReference type="AlphaFoldDB" id="A0A9Q8UTM2"/>
<dbReference type="RefSeq" id="XP_047766440.1">
    <property type="nucleotide sequence ID" value="XM_047908078.1"/>
</dbReference>
<feature type="compositionally biased region" description="Basic and acidic residues" evidence="1">
    <location>
        <begin position="588"/>
        <end position="597"/>
    </location>
</feature>
<feature type="region of interest" description="Disordered" evidence="1">
    <location>
        <begin position="546"/>
        <end position="568"/>
    </location>
</feature>
<feature type="region of interest" description="Disordered" evidence="1">
    <location>
        <begin position="588"/>
        <end position="621"/>
    </location>
</feature>
<reference evidence="2" key="2">
    <citation type="journal article" date="2022" name="Microb. Genom.">
        <title>A chromosome-scale genome assembly of the tomato pathogen Cladosporium fulvum reveals a compartmentalized genome architecture and the presence of a dispensable chromosome.</title>
        <authorList>
            <person name="Zaccaron A.Z."/>
            <person name="Chen L.H."/>
            <person name="Samaras A."/>
            <person name="Stergiopoulos I."/>
        </authorList>
    </citation>
    <scope>NUCLEOTIDE SEQUENCE</scope>
    <source>
        <strain evidence="2">Race5_Kim</strain>
    </source>
</reference>
<dbReference type="GeneID" id="71988808"/>
<dbReference type="EMBL" id="CP090171">
    <property type="protein sequence ID" value="UJO22074.1"/>
    <property type="molecule type" value="Genomic_DNA"/>
</dbReference>
<reference evidence="2" key="1">
    <citation type="submission" date="2021-12" db="EMBL/GenBank/DDBJ databases">
        <authorList>
            <person name="Zaccaron A."/>
            <person name="Stergiopoulos I."/>
        </authorList>
    </citation>
    <scope>NUCLEOTIDE SEQUENCE</scope>
    <source>
        <strain evidence="2">Race5_Kim</strain>
    </source>
</reference>
<protein>
    <submittedName>
        <fullName evidence="2">Uncharacterized protein</fullName>
    </submittedName>
</protein>